<evidence type="ECO:0000313" key="3">
    <source>
        <dbReference type="Proteomes" id="UP000054485"/>
    </source>
</evidence>
<dbReference type="InParanoid" id="A0A0C9ZZV5"/>
<feature type="compositionally biased region" description="Basic and acidic residues" evidence="1">
    <location>
        <begin position="197"/>
        <end position="207"/>
    </location>
</feature>
<protein>
    <submittedName>
        <fullName evidence="2">Uncharacterized protein</fullName>
    </submittedName>
</protein>
<dbReference type="Proteomes" id="UP000054485">
    <property type="component" value="Unassembled WGS sequence"/>
</dbReference>
<dbReference type="HOGENOM" id="CLU_107717_0_0_1"/>
<feature type="region of interest" description="Disordered" evidence="1">
    <location>
        <begin position="107"/>
        <end position="224"/>
    </location>
</feature>
<reference evidence="2 3" key="1">
    <citation type="submission" date="2014-04" db="EMBL/GenBank/DDBJ databases">
        <authorList>
            <consortium name="DOE Joint Genome Institute"/>
            <person name="Kuo A."/>
            <person name="Ruytinx J."/>
            <person name="Rineau F."/>
            <person name="Colpaert J."/>
            <person name="Kohler A."/>
            <person name="Nagy L.G."/>
            <person name="Floudas D."/>
            <person name="Copeland A."/>
            <person name="Barry K.W."/>
            <person name="Cichocki N."/>
            <person name="Veneault-Fourrey C."/>
            <person name="LaButti K."/>
            <person name="Lindquist E.A."/>
            <person name="Lipzen A."/>
            <person name="Lundell T."/>
            <person name="Morin E."/>
            <person name="Murat C."/>
            <person name="Sun H."/>
            <person name="Tunlid A."/>
            <person name="Henrissat B."/>
            <person name="Grigoriev I.V."/>
            <person name="Hibbett D.S."/>
            <person name="Martin F."/>
            <person name="Nordberg H.P."/>
            <person name="Cantor M.N."/>
            <person name="Hua S.X."/>
        </authorList>
    </citation>
    <scope>NUCLEOTIDE SEQUENCE [LARGE SCALE GENOMIC DNA]</scope>
    <source>
        <strain evidence="2 3">UH-Slu-Lm8-n1</strain>
    </source>
</reference>
<evidence type="ECO:0000313" key="2">
    <source>
        <dbReference type="EMBL" id="KIK35011.1"/>
    </source>
</evidence>
<accession>A0A0C9ZZV5</accession>
<feature type="compositionally biased region" description="Polar residues" evidence="1">
    <location>
        <begin position="113"/>
        <end position="123"/>
    </location>
</feature>
<reference evidence="3" key="2">
    <citation type="submission" date="2015-01" db="EMBL/GenBank/DDBJ databases">
        <title>Evolutionary Origins and Diversification of the Mycorrhizal Mutualists.</title>
        <authorList>
            <consortium name="DOE Joint Genome Institute"/>
            <consortium name="Mycorrhizal Genomics Consortium"/>
            <person name="Kohler A."/>
            <person name="Kuo A."/>
            <person name="Nagy L.G."/>
            <person name="Floudas D."/>
            <person name="Copeland A."/>
            <person name="Barry K.W."/>
            <person name="Cichocki N."/>
            <person name="Veneault-Fourrey C."/>
            <person name="LaButti K."/>
            <person name="Lindquist E.A."/>
            <person name="Lipzen A."/>
            <person name="Lundell T."/>
            <person name="Morin E."/>
            <person name="Murat C."/>
            <person name="Riley R."/>
            <person name="Ohm R."/>
            <person name="Sun H."/>
            <person name="Tunlid A."/>
            <person name="Henrissat B."/>
            <person name="Grigoriev I.V."/>
            <person name="Hibbett D.S."/>
            <person name="Martin F."/>
        </authorList>
    </citation>
    <scope>NUCLEOTIDE SEQUENCE [LARGE SCALE GENOMIC DNA]</scope>
    <source>
        <strain evidence="3">UH-Slu-Lm8-n1</strain>
    </source>
</reference>
<gene>
    <name evidence="2" type="ORF">CY34DRAFT_812476</name>
</gene>
<proteinExistence type="predicted"/>
<sequence>MPPFSRTPVELSRSRTEARPSGSDWFARRLMRHNLPLPQRADNTRNEWGGHSEAEAILVNPDWIMRSPSPVELYSPAYVAYGANYSTLDATCALQQFEDIDIVMASPSHHTRSPSPAQVQAGSESYWDDEPHRSITPTPDSKPWGYSPWVDTDASKFESTEDSWGTNANNDEPSDDSWGTNANNDEPSDDSWGTNATKEELSEDTKPRSSTTGALEDAWDSFSW</sequence>
<feature type="region of interest" description="Disordered" evidence="1">
    <location>
        <begin position="1"/>
        <end position="22"/>
    </location>
</feature>
<keyword evidence="3" id="KW-1185">Reference proteome</keyword>
<dbReference type="AlphaFoldDB" id="A0A0C9ZZV5"/>
<evidence type="ECO:0000256" key="1">
    <source>
        <dbReference type="SAM" id="MobiDB-lite"/>
    </source>
</evidence>
<feature type="compositionally biased region" description="Polar residues" evidence="1">
    <location>
        <begin position="162"/>
        <end position="196"/>
    </location>
</feature>
<name>A0A0C9ZZV5_9AGAM</name>
<dbReference type="OrthoDB" id="10280149at2759"/>
<dbReference type="EMBL" id="KN835675">
    <property type="protein sequence ID" value="KIK35011.1"/>
    <property type="molecule type" value="Genomic_DNA"/>
</dbReference>
<organism evidence="2 3">
    <name type="scientific">Suillus luteus UH-Slu-Lm8-n1</name>
    <dbReference type="NCBI Taxonomy" id="930992"/>
    <lineage>
        <taxon>Eukaryota</taxon>
        <taxon>Fungi</taxon>
        <taxon>Dikarya</taxon>
        <taxon>Basidiomycota</taxon>
        <taxon>Agaricomycotina</taxon>
        <taxon>Agaricomycetes</taxon>
        <taxon>Agaricomycetidae</taxon>
        <taxon>Boletales</taxon>
        <taxon>Suillineae</taxon>
        <taxon>Suillaceae</taxon>
        <taxon>Suillus</taxon>
    </lineage>
</organism>